<reference evidence="2" key="4">
    <citation type="submission" date="2023-03" db="UniProtKB">
        <authorList>
            <consortium name="EnsemblPlants"/>
        </authorList>
    </citation>
    <scope>IDENTIFICATION</scope>
    <source>
        <strain evidence="2">cv. Chiifu-401-42</strain>
    </source>
</reference>
<sequence>MPAIIANILGWYGGKNCFLQPQQAYEAQTGVMSQPQQLPGFLQPQQAFETQTSVMSQPQQHWGYTQPQQPHHHSLTTTRTRVFNKQHEQNHQMDAEFESGMNNSSAYGIHDDTCFSAAATTASNAGEADERRGVCIGVHVHLIVSKRMEQRKLPKMSSRTTCNSLASHLPLALLKSISVHRQVRNLMVSVEAVPS</sequence>
<dbReference type="InParanoid" id="M4F7T8"/>
<accession>M4F7T8</accession>
<gene>
    <name evidence="1" type="ORF">BRAA09T36625Z</name>
</gene>
<dbReference type="Proteomes" id="UP000011750">
    <property type="component" value="Chromosome A09"/>
</dbReference>
<dbReference type="OMA" id="MSSRTTC"/>
<evidence type="ECO:0000313" key="3">
    <source>
        <dbReference type="Proteomes" id="UP000011750"/>
    </source>
</evidence>
<proteinExistence type="predicted"/>
<dbReference type="HOGENOM" id="CLU_1398155_0_0_1"/>
<keyword evidence="3" id="KW-1185">Reference proteome</keyword>
<reference evidence="3" key="1">
    <citation type="journal article" date="2011" name="Nat. Genet.">
        <title>The genome of the mesopolyploid crop species Brassica rapa.</title>
        <authorList>
            <consortium name="Brassica rapa Genome Sequencing Project Consortium"/>
            <person name="Wang X."/>
            <person name="Wang H."/>
            <person name="Wang J."/>
            <person name="Sun R."/>
            <person name="Wu J."/>
            <person name="Liu S."/>
            <person name="Bai Y."/>
            <person name="Mun J.H."/>
            <person name="Bancroft I."/>
            <person name="Cheng F."/>
            <person name="Huang S."/>
            <person name="Li X."/>
            <person name="Hua W."/>
            <person name="Wang J."/>
            <person name="Wang X."/>
            <person name="Freeling M."/>
            <person name="Pires J.C."/>
            <person name="Paterson A.H."/>
            <person name="Chalhoub B."/>
            <person name="Wang B."/>
            <person name="Hayward A."/>
            <person name="Sharpe A.G."/>
            <person name="Park B.S."/>
            <person name="Weisshaar B."/>
            <person name="Liu B."/>
            <person name="Li B."/>
            <person name="Liu B."/>
            <person name="Tong C."/>
            <person name="Song C."/>
            <person name="Duran C."/>
            <person name="Peng C."/>
            <person name="Geng C."/>
            <person name="Koh C."/>
            <person name="Lin C."/>
            <person name="Edwards D."/>
            <person name="Mu D."/>
            <person name="Shen D."/>
            <person name="Soumpourou E."/>
            <person name="Li F."/>
            <person name="Fraser F."/>
            <person name="Conant G."/>
            <person name="Lassalle G."/>
            <person name="King G.J."/>
            <person name="Bonnema G."/>
            <person name="Tang H."/>
            <person name="Wang H."/>
            <person name="Belcram H."/>
            <person name="Zhou H."/>
            <person name="Hirakawa H."/>
            <person name="Abe H."/>
            <person name="Guo H."/>
            <person name="Wang H."/>
            <person name="Jin H."/>
            <person name="Parkin I.A."/>
            <person name="Batley J."/>
            <person name="Kim J.S."/>
            <person name="Just J."/>
            <person name="Li J."/>
            <person name="Xu J."/>
            <person name="Deng J."/>
            <person name="Kim J.A."/>
            <person name="Li J."/>
            <person name="Yu J."/>
            <person name="Meng J."/>
            <person name="Wang J."/>
            <person name="Min J."/>
            <person name="Poulain J."/>
            <person name="Wang J."/>
            <person name="Hatakeyama K."/>
            <person name="Wu K."/>
            <person name="Wang L."/>
            <person name="Fang L."/>
            <person name="Trick M."/>
            <person name="Links M.G."/>
            <person name="Zhao M."/>
            <person name="Jin M."/>
            <person name="Ramchiary N."/>
            <person name="Drou N."/>
            <person name="Berkman P.J."/>
            <person name="Cai Q."/>
            <person name="Huang Q."/>
            <person name="Li R."/>
            <person name="Tabata S."/>
            <person name="Cheng S."/>
            <person name="Zhang S."/>
            <person name="Zhang S."/>
            <person name="Huang S."/>
            <person name="Sato S."/>
            <person name="Sun S."/>
            <person name="Kwon S.J."/>
            <person name="Choi S.R."/>
            <person name="Lee T.H."/>
            <person name="Fan W."/>
            <person name="Zhao X."/>
            <person name="Tan X."/>
            <person name="Xu X."/>
            <person name="Wang Y."/>
            <person name="Qiu Y."/>
            <person name="Yin Y."/>
            <person name="Li Y."/>
            <person name="Du Y."/>
            <person name="Liao Y."/>
            <person name="Lim Y."/>
            <person name="Narusaka Y."/>
            <person name="Wang Y."/>
            <person name="Wang Z."/>
            <person name="Li Z."/>
            <person name="Wang Z."/>
            <person name="Xiong Z."/>
            <person name="Zhang Z."/>
        </authorList>
    </citation>
    <scope>NUCLEOTIDE SEQUENCE [LARGE SCALE GENOMIC DNA]</scope>
    <source>
        <strain evidence="3">cv. Chiifu-401-42</strain>
    </source>
</reference>
<reference evidence="3" key="2">
    <citation type="journal article" date="2018" name="Hortic Res">
        <title>Improved Brassica rapa reference genome by single-molecule sequencing and chromosome conformation capture technologies.</title>
        <authorList>
            <person name="Zhang L."/>
            <person name="Cai X."/>
            <person name="Wu J."/>
            <person name="Liu M."/>
            <person name="Grob S."/>
            <person name="Cheng F."/>
            <person name="Liang J."/>
            <person name="Cai C."/>
            <person name="Liu Z."/>
            <person name="Liu B."/>
            <person name="Wang F."/>
            <person name="Li S."/>
            <person name="Liu F."/>
            <person name="Li X."/>
            <person name="Cheng L."/>
            <person name="Yang W."/>
            <person name="Li M.H."/>
            <person name="Grossniklaus U."/>
            <person name="Zheng H."/>
            <person name="Wang X."/>
        </authorList>
    </citation>
    <scope>NUCLEOTIDE SEQUENCE [LARGE SCALE GENOMIC DNA]</scope>
    <source>
        <strain evidence="3">cv. Chiifu-401-42</strain>
    </source>
</reference>
<dbReference type="Gramene" id="Bra037149.1">
    <property type="protein sequence ID" value="Bra037149.1-P"/>
    <property type="gene ID" value="Bra037149"/>
</dbReference>
<dbReference type="EMBL" id="LR031568">
    <property type="protein sequence ID" value="VDC59014.1"/>
    <property type="molecule type" value="Genomic_DNA"/>
</dbReference>
<dbReference type="EnsemblPlants" id="Bra037149.1">
    <property type="protein sequence ID" value="Bra037149.1-P"/>
    <property type="gene ID" value="Bra037149"/>
</dbReference>
<name>M4F7T8_BRACM</name>
<reference evidence="1" key="3">
    <citation type="submission" date="2018-11" db="EMBL/GenBank/DDBJ databases">
        <authorList>
            <consortium name="Genoscope - CEA"/>
            <person name="William W."/>
        </authorList>
    </citation>
    <scope>NUCLEOTIDE SEQUENCE</scope>
</reference>
<dbReference type="AlphaFoldDB" id="M4F7T8"/>
<evidence type="ECO:0000313" key="1">
    <source>
        <dbReference type="EMBL" id="VDC59014.1"/>
    </source>
</evidence>
<evidence type="ECO:0000313" key="2">
    <source>
        <dbReference type="EnsemblPlants" id="Bra037149.1-P"/>
    </source>
</evidence>
<accession>A0A3P5Y5G9</accession>
<organism evidence="2 3">
    <name type="scientific">Brassica campestris</name>
    <name type="common">Field mustard</name>
    <dbReference type="NCBI Taxonomy" id="3711"/>
    <lineage>
        <taxon>Eukaryota</taxon>
        <taxon>Viridiplantae</taxon>
        <taxon>Streptophyta</taxon>
        <taxon>Embryophyta</taxon>
        <taxon>Tracheophyta</taxon>
        <taxon>Spermatophyta</taxon>
        <taxon>Magnoliopsida</taxon>
        <taxon>eudicotyledons</taxon>
        <taxon>Gunneridae</taxon>
        <taxon>Pentapetalae</taxon>
        <taxon>rosids</taxon>
        <taxon>malvids</taxon>
        <taxon>Brassicales</taxon>
        <taxon>Brassicaceae</taxon>
        <taxon>Brassiceae</taxon>
        <taxon>Brassica</taxon>
    </lineage>
</organism>
<protein>
    <submittedName>
        <fullName evidence="1 2">Uncharacterized protein</fullName>
    </submittedName>
</protein>